<keyword evidence="2" id="KW-1185">Reference proteome</keyword>
<dbReference type="WBParaSite" id="PTRK_0000454400.1">
    <property type="protein sequence ID" value="PTRK_0000454400.1"/>
    <property type="gene ID" value="PTRK_0000454400"/>
</dbReference>
<protein>
    <submittedName>
        <fullName evidence="3">LigA</fullName>
    </submittedName>
</protein>
<feature type="region of interest" description="Disordered" evidence="1">
    <location>
        <begin position="17"/>
        <end position="47"/>
    </location>
</feature>
<sequence length="244" mass="25614">MRKKNGEPCGLPVLARSSRVQREGEGLRIGAGRGRGRTRTRRRSRAARRTGVGVVALRAADAGAARNVVAKVQEQIGEDAVSQGLAIAARVGDDRRAAGPGVLSREAQGRHLLNHQVPIVVDQHAVDRLEVAVGGAGGQLGARRGVTRHPQRGDFLALAVGHRDIASGHIGQADAAEVGHAGADRHIGLRAGNAGQSQQGCCGGGGRSDHQSTHLRLREWVVKRDSRLSLPMSGLAANRHNLAI</sequence>
<evidence type="ECO:0000256" key="1">
    <source>
        <dbReference type="SAM" id="MobiDB-lite"/>
    </source>
</evidence>
<accession>A0A0N4ZAP0</accession>
<evidence type="ECO:0000313" key="2">
    <source>
        <dbReference type="Proteomes" id="UP000038045"/>
    </source>
</evidence>
<name>A0A0N4ZAP0_PARTI</name>
<organism evidence="2 3">
    <name type="scientific">Parastrongyloides trichosuri</name>
    <name type="common">Possum-specific nematode worm</name>
    <dbReference type="NCBI Taxonomy" id="131310"/>
    <lineage>
        <taxon>Eukaryota</taxon>
        <taxon>Metazoa</taxon>
        <taxon>Ecdysozoa</taxon>
        <taxon>Nematoda</taxon>
        <taxon>Chromadorea</taxon>
        <taxon>Rhabditida</taxon>
        <taxon>Tylenchina</taxon>
        <taxon>Panagrolaimomorpha</taxon>
        <taxon>Strongyloidoidea</taxon>
        <taxon>Strongyloididae</taxon>
        <taxon>Parastrongyloides</taxon>
    </lineage>
</organism>
<dbReference type="AlphaFoldDB" id="A0A0N4ZAP0"/>
<dbReference type="Proteomes" id="UP000038045">
    <property type="component" value="Unplaced"/>
</dbReference>
<feature type="compositionally biased region" description="Basic residues" evidence="1">
    <location>
        <begin position="34"/>
        <end position="47"/>
    </location>
</feature>
<evidence type="ECO:0000313" key="3">
    <source>
        <dbReference type="WBParaSite" id="PTRK_0000454400.1"/>
    </source>
</evidence>
<proteinExistence type="predicted"/>
<reference evidence="3" key="1">
    <citation type="submission" date="2017-02" db="UniProtKB">
        <authorList>
            <consortium name="WormBaseParasite"/>
        </authorList>
    </citation>
    <scope>IDENTIFICATION</scope>
</reference>